<dbReference type="EMBL" id="HE600919">
    <property type="protein sequence ID" value="CAR99844.1"/>
    <property type="molecule type" value="Genomic_DNA"/>
</dbReference>
<evidence type="ECO:0000313" key="3">
    <source>
        <dbReference type="Proteomes" id="UP000008549"/>
    </source>
</evidence>
<dbReference type="Proteomes" id="UP000008549">
    <property type="component" value="Unassembled WGS sequence"/>
</dbReference>
<name>B6IIW4_CAEBR</name>
<dbReference type="HOGENOM" id="CLU_1455646_0_0_1"/>
<feature type="transmembrane region" description="Helical" evidence="1">
    <location>
        <begin position="68"/>
        <end position="87"/>
    </location>
</feature>
<dbReference type="InParanoid" id="B6IIW4"/>
<dbReference type="RefSeq" id="XP_045099405.1">
    <property type="nucleotide sequence ID" value="XM_045241864.1"/>
</dbReference>
<evidence type="ECO:0000256" key="1">
    <source>
        <dbReference type="SAM" id="Phobius"/>
    </source>
</evidence>
<sequence>MFRDSLDDVGTISKNSVEHDLGSFWNFSSWSSSFSRLDVNGLDSLLSWSTFLLVFFCWSLVEFLLNRVLLLLISMGYLLHNSIFHFLQLLNSICECLVDHSRGILNGFLDCRVLGLLGLNFVDWLILSVLGERDQILSRQQDSDVFCRTHRKNSWFLRVKEMFQKVSEHLKRIVRNGGEERGREKI</sequence>
<reference evidence="2 3" key="1">
    <citation type="journal article" date="2003" name="PLoS Biol.">
        <title>The genome sequence of Caenorhabditis briggsae: a platform for comparative genomics.</title>
        <authorList>
            <person name="Stein L.D."/>
            <person name="Bao Z."/>
            <person name="Blasiar D."/>
            <person name="Blumenthal T."/>
            <person name="Brent M.R."/>
            <person name="Chen N."/>
            <person name="Chinwalla A."/>
            <person name="Clarke L."/>
            <person name="Clee C."/>
            <person name="Coghlan A."/>
            <person name="Coulson A."/>
            <person name="D'Eustachio P."/>
            <person name="Fitch D.H."/>
            <person name="Fulton L.A."/>
            <person name="Fulton R.E."/>
            <person name="Griffiths-Jones S."/>
            <person name="Harris T.W."/>
            <person name="Hillier L.W."/>
            <person name="Kamath R."/>
            <person name="Kuwabara P.E."/>
            <person name="Mardis E.R."/>
            <person name="Marra M.A."/>
            <person name="Miner T.L."/>
            <person name="Minx P."/>
            <person name="Mullikin J.C."/>
            <person name="Plumb R.W."/>
            <person name="Rogers J."/>
            <person name="Schein J.E."/>
            <person name="Sohrmann M."/>
            <person name="Spieth J."/>
            <person name="Stajich J.E."/>
            <person name="Wei C."/>
            <person name="Willey D."/>
            <person name="Wilson R.K."/>
            <person name="Durbin R."/>
            <person name="Waterston R.H."/>
        </authorList>
    </citation>
    <scope>NUCLEOTIDE SEQUENCE [LARGE SCALE GENOMIC DNA]</scope>
    <source>
        <strain evidence="2 3">AF16</strain>
    </source>
</reference>
<proteinExistence type="predicted"/>
<feature type="transmembrane region" description="Helical" evidence="1">
    <location>
        <begin position="45"/>
        <end position="61"/>
    </location>
</feature>
<keyword evidence="1" id="KW-1133">Transmembrane helix</keyword>
<gene>
    <name evidence="2" type="ORF">CBG25489</name>
    <name evidence="2" type="ORF">CBG_25489</name>
</gene>
<organism evidence="2 3">
    <name type="scientific">Caenorhabditis briggsae</name>
    <dbReference type="NCBI Taxonomy" id="6238"/>
    <lineage>
        <taxon>Eukaryota</taxon>
        <taxon>Metazoa</taxon>
        <taxon>Ecdysozoa</taxon>
        <taxon>Nematoda</taxon>
        <taxon>Chromadorea</taxon>
        <taxon>Rhabditida</taxon>
        <taxon>Rhabditina</taxon>
        <taxon>Rhabditomorpha</taxon>
        <taxon>Rhabditoidea</taxon>
        <taxon>Rhabditidae</taxon>
        <taxon>Peloderinae</taxon>
        <taxon>Caenorhabditis</taxon>
    </lineage>
</organism>
<accession>B6IIW4</accession>
<keyword evidence="1" id="KW-0472">Membrane</keyword>
<dbReference type="GeneID" id="68916975"/>
<dbReference type="AlphaFoldDB" id="B6IIW4"/>
<reference evidence="2 3" key="2">
    <citation type="journal article" date="2011" name="PLoS Genet.">
        <title>Caenorhabditis briggsae recombinant inbred line genotypes reveal inter-strain incompatibility and the evolution of recombination.</title>
        <authorList>
            <person name="Ross J.A."/>
            <person name="Koboldt D.C."/>
            <person name="Staisch J.E."/>
            <person name="Chamberlin H.M."/>
            <person name="Gupta B.P."/>
            <person name="Miller R.D."/>
            <person name="Baird S.E."/>
            <person name="Haag E.S."/>
        </authorList>
    </citation>
    <scope>NUCLEOTIDE SEQUENCE [LARGE SCALE GENOMIC DNA]</scope>
    <source>
        <strain evidence="2 3">AF16</strain>
    </source>
</reference>
<dbReference type="CTD" id="68916975"/>
<protein>
    <submittedName>
        <fullName evidence="2">Protein CBG25489</fullName>
    </submittedName>
</protein>
<keyword evidence="1" id="KW-0812">Transmembrane</keyword>
<dbReference type="KEGG" id="cbr:CBG_25489"/>
<keyword evidence="3" id="KW-1185">Reference proteome</keyword>
<evidence type="ECO:0000313" key="2">
    <source>
        <dbReference type="EMBL" id="CAR99844.1"/>
    </source>
</evidence>